<feature type="transmembrane region" description="Helical" evidence="8">
    <location>
        <begin position="417"/>
        <end position="436"/>
    </location>
</feature>
<comment type="caution">
    <text evidence="9">The sequence shown here is derived from an EMBL/GenBank/DDBJ whole genome shotgun (WGS) entry which is preliminary data.</text>
</comment>
<keyword evidence="5 8" id="KW-1133">Transmembrane helix</keyword>
<dbReference type="GO" id="GO:0022857">
    <property type="term" value="F:transmembrane transporter activity"/>
    <property type="evidence" value="ECO:0007669"/>
    <property type="project" value="InterPro"/>
</dbReference>
<evidence type="ECO:0000313" key="9">
    <source>
        <dbReference type="EMBL" id="RWU25608.1"/>
    </source>
</evidence>
<dbReference type="AlphaFoldDB" id="A0A443ZXB6"/>
<dbReference type="PIRSF" id="PIRSF002744">
    <property type="entry name" value="Pur-cyt_permease"/>
    <property type="match status" value="1"/>
</dbReference>
<feature type="transmembrane region" description="Helical" evidence="8">
    <location>
        <begin position="292"/>
        <end position="315"/>
    </location>
</feature>
<comment type="similarity">
    <text evidence="2 7">Belongs to the purine-cytosine permease (2.A.39) family.</text>
</comment>
<keyword evidence="6 7" id="KW-0472">Membrane</keyword>
<keyword evidence="4 8" id="KW-0812">Transmembrane</keyword>
<organism evidence="9 10">
    <name type="scientific">Pseudomonas alkylphenolica</name>
    <dbReference type="NCBI Taxonomy" id="237609"/>
    <lineage>
        <taxon>Bacteria</taxon>
        <taxon>Pseudomonadati</taxon>
        <taxon>Pseudomonadota</taxon>
        <taxon>Gammaproteobacteria</taxon>
        <taxon>Pseudomonadales</taxon>
        <taxon>Pseudomonadaceae</taxon>
        <taxon>Pseudomonas</taxon>
    </lineage>
</organism>
<feature type="transmembrane region" description="Helical" evidence="8">
    <location>
        <begin position="448"/>
        <end position="468"/>
    </location>
</feature>
<sequence>MTQSSGIETNGVEQIPDDQRHATPTDLFRLIFGGANTFATAVLGSFPVLFGLSFEAGLWSIILGVAVGALILAPMGLFGALNGTNNAVSSGAHFGVHGRIVGSFLSLLTAVAFFSLSVWSSGDALVGGAKRLVGLPETDLTLGLAYGLFAILVLIVCIYGFRFMLWVNKVAVSASSLLFLLGIVAFAGPFDTRFAGSVNLGQPGFWAAFMGAAILAMSNPVSFGAFLGDWSRYIPRQTPKSRIMLAVIAAQAGTLIPFLFGLCTATLVATQAPQYIEANNYVGGLLAISPTWFFLPVCLIAVIGGMSTGTTALYGTGLDMSSVFPRLLSRASATVLIGVAAIAFIFIGRFTFNLVQSVSTFAVLIITCTSPWMVIMILGLITRRGFYHADDLQVFTRGERGGHYWFQHGWNWRGMGAWIPSAVVGLCFVNLPGQFVGPLGDLAGGIDLSLPVTLGLAGALYLTLLNLFPEPAGVYGPRGPRWVRCKSASSVPLSTAEMA</sequence>
<dbReference type="Pfam" id="PF02133">
    <property type="entry name" value="Transp_cyt_pur"/>
    <property type="match status" value="1"/>
</dbReference>
<dbReference type="Gene3D" id="1.10.4160.10">
    <property type="entry name" value="Hydantoin permease"/>
    <property type="match status" value="1"/>
</dbReference>
<comment type="subcellular location">
    <subcellularLocation>
        <location evidence="1">Membrane</location>
        <topology evidence="1">Multi-pass membrane protein</topology>
    </subcellularLocation>
</comment>
<feature type="transmembrane region" description="Helical" evidence="8">
    <location>
        <begin position="327"/>
        <end position="352"/>
    </location>
</feature>
<evidence type="ECO:0000256" key="3">
    <source>
        <dbReference type="ARBA" id="ARBA00022448"/>
    </source>
</evidence>
<reference evidence="9 10" key="1">
    <citation type="submission" date="2018-06" db="EMBL/GenBank/DDBJ databases">
        <title>Bacteria isolated from soil of Wuhan.</title>
        <authorList>
            <person name="Wei X."/>
            <person name="Chunhua H."/>
        </authorList>
    </citation>
    <scope>NUCLEOTIDE SEQUENCE [LARGE SCALE GENOMIC DNA]</scope>
    <source>
        <strain evidence="10">xwS2</strain>
    </source>
</reference>
<gene>
    <name evidence="9" type="ORF">DM813_07815</name>
</gene>
<evidence type="ECO:0000313" key="10">
    <source>
        <dbReference type="Proteomes" id="UP000288983"/>
    </source>
</evidence>
<evidence type="ECO:0000256" key="1">
    <source>
        <dbReference type="ARBA" id="ARBA00004141"/>
    </source>
</evidence>
<feature type="transmembrane region" description="Helical" evidence="8">
    <location>
        <begin position="100"/>
        <end position="120"/>
    </location>
</feature>
<evidence type="ECO:0000256" key="2">
    <source>
        <dbReference type="ARBA" id="ARBA00008974"/>
    </source>
</evidence>
<dbReference type="OrthoDB" id="9809167at2"/>
<feature type="transmembrane region" description="Helical" evidence="8">
    <location>
        <begin position="170"/>
        <end position="190"/>
    </location>
</feature>
<keyword evidence="3 7" id="KW-0813">Transport</keyword>
<dbReference type="GO" id="GO:0005886">
    <property type="term" value="C:plasma membrane"/>
    <property type="evidence" value="ECO:0007669"/>
    <property type="project" value="TreeGrafter"/>
</dbReference>
<feature type="transmembrane region" description="Helical" evidence="8">
    <location>
        <begin position="358"/>
        <end position="381"/>
    </location>
</feature>
<name>A0A443ZXB6_9PSED</name>
<accession>A0A443ZXB6</accession>
<evidence type="ECO:0000256" key="6">
    <source>
        <dbReference type="ARBA" id="ARBA00023136"/>
    </source>
</evidence>
<evidence type="ECO:0000256" key="5">
    <source>
        <dbReference type="ARBA" id="ARBA00022989"/>
    </source>
</evidence>
<feature type="transmembrane region" description="Helical" evidence="8">
    <location>
        <begin position="243"/>
        <end position="272"/>
    </location>
</feature>
<dbReference type="InterPro" id="IPR001248">
    <property type="entry name" value="Pur-cyt_permease"/>
</dbReference>
<feature type="transmembrane region" description="Helical" evidence="8">
    <location>
        <begin position="140"/>
        <end position="161"/>
    </location>
</feature>
<dbReference type="PANTHER" id="PTHR31806">
    <property type="entry name" value="PURINE-CYTOSINE PERMEASE FCY2-RELATED"/>
    <property type="match status" value="1"/>
</dbReference>
<feature type="transmembrane region" description="Helical" evidence="8">
    <location>
        <begin position="56"/>
        <end position="79"/>
    </location>
</feature>
<evidence type="ECO:0000256" key="8">
    <source>
        <dbReference type="SAM" id="Phobius"/>
    </source>
</evidence>
<protein>
    <submittedName>
        <fullName evidence="9">Nitrate reductase</fullName>
    </submittedName>
</protein>
<dbReference type="EMBL" id="QJRG01000034">
    <property type="protein sequence ID" value="RWU25608.1"/>
    <property type="molecule type" value="Genomic_DNA"/>
</dbReference>
<feature type="transmembrane region" description="Helical" evidence="8">
    <location>
        <begin position="27"/>
        <end position="50"/>
    </location>
</feature>
<evidence type="ECO:0000256" key="7">
    <source>
        <dbReference type="PIRNR" id="PIRNR002744"/>
    </source>
</evidence>
<dbReference type="Proteomes" id="UP000288983">
    <property type="component" value="Unassembled WGS sequence"/>
</dbReference>
<dbReference type="RefSeq" id="WP_128322810.1">
    <property type="nucleotide sequence ID" value="NZ_JADUCM010000003.1"/>
</dbReference>
<evidence type="ECO:0000256" key="4">
    <source>
        <dbReference type="ARBA" id="ARBA00022692"/>
    </source>
</evidence>
<dbReference type="PANTHER" id="PTHR31806:SF1">
    <property type="entry name" value="PURINE-CYTOSINE PERMEASE FCY2-RELATED"/>
    <property type="match status" value="1"/>
</dbReference>
<proteinExistence type="inferred from homology"/>
<feature type="transmembrane region" description="Helical" evidence="8">
    <location>
        <begin position="205"/>
        <end position="231"/>
    </location>
</feature>
<dbReference type="InterPro" id="IPR026030">
    <property type="entry name" value="Pur-cyt_permease_Fcy2/21/22"/>
</dbReference>